<dbReference type="HAMAP" id="MF_00076">
    <property type="entry name" value="HisB"/>
    <property type="match status" value="1"/>
</dbReference>
<comment type="catalytic activity">
    <reaction evidence="5 6">
        <text>D-erythro-1-(imidazol-4-yl)glycerol 3-phosphate = 3-(imidazol-4-yl)-2-oxopropyl phosphate + H2O</text>
        <dbReference type="Rhea" id="RHEA:11040"/>
        <dbReference type="ChEBI" id="CHEBI:15377"/>
        <dbReference type="ChEBI" id="CHEBI:57766"/>
        <dbReference type="ChEBI" id="CHEBI:58278"/>
        <dbReference type="EC" id="4.2.1.19"/>
    </reaction>
</comment>
<dbReference type="GO" id="GO:0000105">
    <property type="term" value="P:L-histidine biosynthetic process"/>
    <property type="evidence" value="ECO:0007669"/>
    <property type="project" value="UniProtKB-UniRule"/>
</dbReference>
<dbReference type="PANTHER" id="PTHR23133:SF2">
    <property type="entry name" value="IMIDAZOLEGLYCEROL-PHOSPHATE DEHYDRATASE"/>
    <property type="match status" value="1"/>
</dbReference>
<comment type="similarity">
    <text evidence="5 6">Belongs to the imidazoleglycerol-phosphate dehydratase family.</text>
</comment>
<dbReference type="RefSeq" id="WP_086034476.1">
    <property type="nucleotide sequence ID" value="NZ_MDSU01000018.1"/>
</dbReference>
<evidence type="ECO:0000313" key="7">
    <source>
        <dbReference type="EMBL" id="OSS42213.1"/>
    </source>
</evidence>
<dbReference type="PANTHER" id="PTHR23133">
    <property type="entry name" value="IMIDAZOLEGLYCEROL-PHOSPHATE DEHYDRATASE HIS7"/>
    <property type="match status" value="1"/>
</dbReference>
<evidence type="ECO:0000313" key="8">
    <source>
        <dbReference type="Proteomes" id="UP000194141"/>
    </source>
</evidence>
<dbReference type="EC" id="4.2.1.19" evidence="5 6"/>
<dbReference type="SUPFAM" id="SSF54211">
    <property type="entry name" value="Ribosomal protein S5 domain 2-like"/>
    <property type="match status" value="2"/>
</dbReference>
<evidence type="ECO:0000256" key="4">
    <source>
        <dbReference type="ARBA" id="ARBA00023239"/>
    </source>
</evidence>
<dbReference type="InterPro" id="IPR000807">
    <property type="entry name" value="ImidazoleglycerolP_deHydtase"/>
</dbReference>
<keyword evidence="4 5" id="KW-0456">Lyase</keyword>
<name>A0A1X4XXG5_9BACT</name>
<dbReference type="OrthoDB" id="9790411at2"/>
<accession>A0A1X4XXG5</accession>
<keyword evidence="5" id="KW-0963">Cytoplasm</keyword>
<dbReference type="InterPro" id="IPR038494">
    <property type="entry name" value="IGPD_sf"/>
</dbReference>
<dbReference type="EMBL" id="MDSU01000018">
    <property type="protein sequence ID" value="OSS42213.1"/>
    <property type="molecule type" value="Genomic_DNA"/>
</dbReference>
<dbReference type="UniPathway" id="UPA00031">
    <property type="reaction ID" value="UER00011"/>
</dbReference>
<dbReference type="NCBIfam" id="NF002114">
    <property type="entry name" value="PRK00951.2-4"/>
    <property type="match status" value="1"/>
</dbReference>
<dbReference type="PROSITE" id="PS00954">
    <property type="entry name" value="IGP_DEHYDRATASE_1"/>
    <property type="match status" value="1"/>
</dbReference>
<dbReference type="PROSITE" id="PS00955">
    <property type="entry name" value="IGP_DEHYDRATASE_2"/>
    <property type="match status" value="1"/>
</dbReference>
<comment type="subcellular location">
    <subcellularLocation>
        <location evidence="5 6">Cytoplasm</location>
    </subcellularLocation>
</comment>
<evidence type="ECO:0000256" key="6">
    <source>
        <dbReference type="RuleBase" id="RU000599"/>
    </source>
</evidence>
<keyword evidence="2 5" id="KW-0028">Amino-acid biosynthesis</keyword>
<evidence type="ECO:0000256" key="5">
    <source>
        <dbReference type="HAMAP-Rule" id="MF_00076"/>
    </source>
</evidence>
<dbReference type="AlphaFoldDB" id="A0A1X4XXG5"/>
<dbReference type="InterPro" id="IPR020565">
    <property type="entry name" value="ImidazoleglycerP_deHydtase_CS"/>
</dbReference>
<dbReference type="FunFam" id="3.30.230.40:FF:000003">
    <property type="entry name" value="Imidazoleglycerol-phosphate dehydratase HisB"/>
    <property type="match status" value="1"/>
</dbReference>
<keyword evidence="3 5" id="KW-0368">Histidine biosynthesis</keyword>
<dbReference type="Pfam" id="PF00475">
    <property type="entry name" value="IGPD"/>
    <property type="match status" value="1"/>
</dbReference>
<proteinExistence type="inferred from homology"/>
<protein>
    <recommendedName>
        <fullName evidence="5 6">Imidazoleglycerol-phosphate dehydratase</fullName>
        <shortName evidence="5">IGPD</shortName>
        <ecNumber evidence="5 6">4.2.1.19</ecNumber>
    </recommendedName>
</protein>
<dbReference type="GO" id="GO:0004424">
    <property type="term" value="F:imidazoleglycerol-phosphate dehydratase activity"/>
    <property type="evidence" value="ECO:0007669"/>
    <property type="project" value="UniProtKB-UniRule"/>
</dbReference>
<dbReference type="STRING" id="1562698.DESAMIL20_1766"/>
<dbReference type="Proteomes" id="UP000194141">
    <property type="component" value="Unassembled WGS sequence"/>
</dbReference>
<gene>
    <name evidence="5" type="primary">hisB</name>
    <name evidence="7" type="ORF">DESAMIL20_1766</name>
</gene>
<comment type="pathway">
    <text evidence="1 5 6">Amino-acid biosynthesis; L-histidine biosynthesis; L-histidine from 5-phospho-alpha-D-ribose 1-diphosphate: step 6/9.</text>
</comment>
<sequence>MTNIERKTKETDIKLALSINGSSKYNINTSVAFLNHMLETFSRHSGFDLDIKAVGDIDVDYHHLVEDVGIVLGQAFFEETRKAAFKRFGFSIIPMDDALVLSSVDLANRIYLMYDCNVSGSILNFDVELIEEFWRAFVSNARIVLHIKQLAGFNKHHIIEAAFKSVSHSLKAACIEQSEILSTKLTL</sequence>
<keyword evidence="8" id="KW-1185">Reference proteome</keyword>
<reference evidence="7 8" key="1">
    <citation type="journal article" date="2017" name="Front. Microbiol.">
        <title>Genome Sequence of Desulfurella amilsii Strain TR1 and Comparative Genomics of Desulfurellaceae Family.</title>
        <authorList>
            <person name="Florentino A.P."/>
            <person name="Stams A.J."/>
            <person name="Sanchez-Andrea I."/>
        </authorList>
    </citation>
    <scope>NUCLEOTIDE SEQUENCE [LARGE SCALE GENOMIC DNA]</scope>
    <source>
        <strain evidence="7 8">TR1</strain>
    </source>
</reference>
<evidence type="ECO:0000256" key="2">
    <source>
        <dbReference type="ARBA" id="ARBA00022605"/>
    </source>
</evidence>
<organism evidence="7 8">
    <name type="scientific">Desulfurella amilsii</name>
    <dbReference type="NCBI Taxonomy" id="1562698"/>
    <lineage>
        <taxon>Bacteria</taxon>
        <taxon>Pseudomonadati</taxon>
        <taxon>Campylobacterota</taxon>
        <taxon>Desulfurellia</taxon>
        <taxon>Desulfurellales</taxon>
        <taxon>Desulfurellaceae</taxon>
        <taxon>Desulfurella</taxon>
    </lineage>
</organism>
<evidence type="ECO:0000256" key="3">
    <source>
        <dbReference type="ARBA" id="ARBA00023102"/>
    </source>
</evidence>
<dbReference type="InterPro" id="IPR020568">
    <property type="entry name" value="Ribosomal_Su5_D2-typ_SF"/>
</dbReference>
<dbReference type="Gene3D" id="3.30.230.40">
    <property type="entry name" value="Imidazole glycerol phosphate dehydratase, domain 1"/>
    <property type="match status" value="2"/>
</dbReference>
<dbReference type="GO" id="GO:0005737">
    <property type="term" value="C:cytoplasm"/>
    <property type="evidence" value="ECO:0007669"/>
    <property type="project" value="UniProtKB-SubCell"/>
</dbReference>
<evidence type="ECO:0000256" key="1">
    <source>
        <dbReference type="ARBA" id="ARBA00005047"/>
    </source>
</evidence>
<comment type="caution">
    <text evidence="7">The sequence shown here is derived from an EMBL/GenBank/DDBJ whole genome shotgun (WGS) entry which is preliminary data.</text>
</comment>
<dbReference type="CDD" id="cd07914">
    <property type="entry name" value="IGPD"/>
    <property type="match status" value="1"/>
</dbReference>